<reference evidence="3 4" key="1">
    <citation type="submission" date="2020-08" db="EMBL/GenBank/DDBJ databases">
        <authorList>
            <person name="Koutsovoulos G."/>
            <person name="Danchin GJ E."/>
        </authorList>
    </citation>
    <scope>NUCLEOTIDE SEQUENCE [LARGE SCALE GENOMIC DNA]</scope>
</reference>
<organism evidence="3 4">
    <name type="scientific">Meloidogyne enterolobii</name>
    <name type="common">Root-knot nematode worm</name>
    <name type="synonym">Meloidogyne mayaguensis</name>
    <dbReference type="NCBI Taxonomy" id="390850"/>
    <lineage>
        <taxon>Eukaryota</taxon>
        <taxon>Metazoa</taxon>
        <taxon>Ecdysozoa</taxon>
        <taxon>Nematoda</taxon>
        <taxon>Chromadorea</taxon>
        <taxon>Rhabditida</taxon>
        <taxon>Tylenchina</taxon>
        <taxon>Tylenchomorpha</taxon>
        <taxon>Tylenchoidea</taxon>
        <taxon>Meloidogynidae</taxon>
        <taxon>Meloidogyninae</taxon>
        <taxon>Meloidogyne</taxon>
    </lineage>
</organism>
<comment type="caution">
    <text evidence="3">The sequence shown here is derived from an EMBL/GenBank/DDBJ whole genome shotgun (WGS) entry which is preliminary data.</text>
</comment>
<dbReference type="Proteomes" id="UP000580250">
    <property type="component" value="Unassembled WGS sequence"/>
</dbReference>
<dbReference type="AlphaFoldDB" id="A0A6V7YBD5"/>
<evidence type="ECO:0000256" key="2">
    <source>
        <dbReference type="SAM" id="SignalP"/>
    </source>
</evidence>
<name>A0A6V7YBD5_MELEN</name>
<evidence type="ECO:0000313" key="3">
    <source>
        <dbReference type="EMBL" id="CAD2208826.1"/>
    </source>
</evidence>
<sequence length="160" mass="18407">MKTSIIFLFLFVTPIIGSGKGSSSKRGRFKPDHYLDEESSETETEQSHIGGTSSTDPNVYGGTQTLNLETVTIQEQENPQQILPNNIVAMKKIPYEKANSNKSKAYRYKWIEEVEEGLNNYHLAEGIKDKMIYIGCDRCRRYFYFEAKVNFMPHNKSHKN</sequence>
<feature type="chain" id="PRO_5028120694" evidence="2">
    <location>
        <begin position="20"/>
        <end position="160"/>
    </location>
</feature>
<proteinExistence type="predicted"/>
<feature type="compositionally biased region" description="Polar residues" evidence="1">
    <location>
        <begin position="47"/>
        <end position="61"/>
    </location>
</feature>
<feature type="region of interest" description="Disordered" evidence="1">
    <location>
        <begin position="19"/>
        <end position="61"/>
    </location>
</feature>
<protein>
    <submittedName>
        <fullName evidence="3">Uncharacterized protein</fullName>
    </submittedName>
</protein>
<feature type="signal peptide" evidence="2">
    <location>
        <begin position="1"/>
        <end position="19"/>
    </location>
</feature>
<dbReference type="EMBL" id="CAJEWN010003874">
    <property type="protein sequence ID" value="CAD2208826.1"/>
    <property type="molecule type" value="Genomic_DNA"/>
</dbReference>
<keyword evidence="2" id="KW-0732">Signal</keyword>
<gene>
    <name evidence="3" type="ORF">MENT_LOCUS62914</name>
</gene>
<accession>A0A6V7YBD5</accession>
<evidence type="ECO:0000313" key="4">
    <source>
        <dbReference type="Proteomes" id="UP000580250"/>
    </source>
</evidence>
<evidence type="ECO:0000256" key="1">
    <source>
        <dbReference type="SAM" id="MobiDB-lite"/>
    </source>
</evidence>